<comment type="caution">
    <text evidence="1">The sequence shown here is derived from an EMBL/GenBank/DDBJ whole genome shotgun (WGS) entry which is preliminary data.</text>
</comment>
<dbReference type="AlphaFoldDB" id="A0AAV3P8S9"/>
<sequence>MSSCKPSAKPIDTKSKLGAVFRTPCEDPSLFRSLAGALQYLTFTTPDISYIIGQDALILSSMLAPQSSLELHHPLTKATLVYCDNVSVIYLSENPVQHQRTKHVELDIHFVREKVALGHVRVLHVPSRYQIADIFTKGLPLLFTDFRNSLSVRPPPTSTDGVY</sequence>
<evidence type="ECO:0000313" key="1">
    <source>
        <dbReference type="EMBL" id="GAA0146675.1"/>
    </source>
</evidence>
<proteinExistence type="predicted"/>
<dbReference type="Proteomes" id="UP001454036">
    <property type="component" value="Unassembled WGS sequence"/>
</dbReference>
<dbReference type="PANTHER" id="PTHR11439">
    <property type="entry name" value="GAG-POL-RELATED RETROTRANSPOSON"/>
    <property type="match status" value="1"/>
</dbReference>
<gene>
    <name evidence="1" type="ORF">LIER_06572</name>
</gene>
<dbReference type="CDD" id="cd09272">
    <property type="entry name" value="RNase_HI_RT_Ty1"/>
    <property type="match status" value="1"/>
</dbReference>
<dbReference type="PANTHER" id="PTHR11439:SF524">
    <property type="entry name" value="RNA-DIRECTED DNA POLYMERASE, PROTEIN KINASE RLK-PELLE-DLSV FAMILY"/>
    <property type="match status" value="1"/>
</dbReference>
<accession>A0AAV3P8S9</accession>
<evidence type="ECO:0000313" key="2">
    <source>
        <dbReference type="Proteomes" id="UP001454036"/>
    </source>
</evidence>
<organism evidence="1 2">
    <name type="scientific">Lithospermum erythrorhizon</name>
    <name type="common">Purple gromwell</name>
    <name type="synonym">Lithospermum officinale var. erythrorhizon</name>
    <dbReference type="NCBI Taxonomy" id="34254"/>
    <lineage>
        <taxon>Eukaryota</taxon>
        <taxon>Viridiplantae</taxon>
        <taxon>Streptophyta</taxon>
        <taxon>Embryophyta</taxon>
        <taxon>Tracheophyta</taxon>
        <taxon>Spermatophyta</taxon>
        <taxon>Magnoliopsida</taxon>
        <taxon>eudicotyledons</taxon>
        <taxon>Gunneridae</taxon>
        <taxon>Pentapetalae</taxon>
        <taxon>asterids</taxon>
        <taxon>lamiids</taxon>
        <taxon>Boraginales</taxon>
        <taxon>Boraginaceae</taxon>
        <taxon>Boraginoideae</taxon>
        <taxon>Lithospermeae</taxon>
        <taxon>Lithospermum</taxon>
    </lineage>
</organism>
<name>A0AAV3P8S9_LITER</name>
<dbReference type="EMBL" id="BAABME010000967">
    <property type="protein sequence ID" value="GAA0146675.1"/>
    <property type="molecule type" value="Genomic_DNA"/>
</dbReference>
<keyword evidence="2" id="KW-1185">Reference proteome</keyword>
<protein>
    <submittedName>
        <fullName evidence="1">Uncharacterized protein</fullName>
    </submittedName>
</protein>
<reference evidence="1 2" key="1">
    <citation type="submission" date="2024-01" db="EMBL/GenBank/DDBJ databases">
        <title>The complete chloroplast genome sequence of Lithospermum erythrorhizon: insights into the phylogenetic relationship among Boraginaceae species and the maternal lineages of purple gromwells.</title>
        <authorList>
            <person name="Okada T."/>
            <person name="Watanabe K."/>
        </authorList>
    </citation>
    <scope>NUCLEOTIDE SEQUENCE [LARGE SCALE GENOMIC DNA]</scope>
</reference>